<protein>
    <submittedName>
        <fullName evidence="3">Glycosyltransferase</fullName>
    </submittedName>
</protein>
<organism evidence="3 4">
    <name type="scientific">Paenibacillus phytohabitans</name>
    <dbReference type="NCBI Taxonomy" id="2654978"/>
    <lineage>
        <taxon>Bacteria</taxon>
        <taxon>Bacillati</taxon>
        <taxon>Bacillota</taxon>
        <taxon>Bacilli</taxon>
        <taxon>Bacillales</taxon>
        <taxon>Paenibacillaceae</taxon>
        <taxon>Paenibacillus</taxon>
    </lineage>
</organism>
<evidence type="ECO:0000313" key="4">
    <source>
        <dbReference type="Proteomes" id="UP000596857"/>
    </source>
</evidence>
<dbReference type="InterPro" id="IPR029044">
    <property type="entry name" value="Nucleotide-diphossugar_trans"/>
</dbReference>
<comment type="similarity">
    <text evidence="1">Belongs to the glycosyltransferase 2 family.</text>
</comment>
<proteinExistence type="inferred from homology"/>
<dbReference type="Proteomes" id="UP000596857">
    <property type="component" value="Unassembled WGS sequence"/>
</dbReference>
<dbReference type="PANTHER" id="PTHR43685:SF11">
    <property type="entry name" value="GLYCOSYLTRANSFERASE TAGX-RELATED"/>
    <property type="match status" value="1"/>
</dbReference>
<dbReference type="EMBL" id="WHOB01000017">
    <property type="protein sequence ID" value="NOU78178.1"/>
    <property type="molecule type" value="Genomic_DNA"/>
</dbReference>
<evidence type="ECO:0000259" key="2">
    <source>
        <dbReference type="Pfam" id="PF00535"/>
    </source>
</evidence>
<dbReference type="CDD" id="cd00761">
    <property type="entry name" value="Glyco_tranf_GTA_type"/>
    <property type="match status" value="1"/>
</dbReference>
<feature type="domain" description="Glycosyltransferase 2-like" evidence="2">
    <location>
        <begin position="125"/>
        <end position="228"/>
    </location>
</feature>
<comment type="caution">
    <text evidence="3">The sequence shown here is derived from an EMBL/GenBank/DDBJ whole genome shotgun (WGS) entry which is preliminary data.</text>
</comment>
<keyword evidence="4" id="KW-1185">Reference proteome</keyword>
<dbReference type="Gene3D" id="3.90.550.10">
    <property type="entry name" value="Spore Coat Polysaccharide Biosynthesis Protein SpsA, Chain A"/>
    <property type="match status" value="1"/>
</dbReference>
<dbReference type="InterPro" id="IPR050834">
    <property type="entry name" value="Glycosyltransf_2"/>
</dbReference>
<dbReference type="PANTHER" id="PTHR43685">
    <property type="entry name" value="GLYCOSYLTRANSFERASE"/>
    <property type="match status" value="1"/>
</dbReference>
<reference evidence="3 4" key="1">
    <citation type="submission" date="2019-10" db="EMBL/GenBank/DDBJ databases">
        <title>Description of Paenibacillus terricola sp. nov.</title>
        <authorList>
            <person name="Carlier A."/>
            <person name="Qi S."/>
        </authorList>
    </citation>
    <scope>NUCLEOTIDE SEQUENCE [LARGE SCALE GENOMIC DNA]</scope>
    <source>
        <strain evidence="3 4">LMG 31459</strain>
    </source>
</reference>
<sequence>MDHRGDLHEAGMHLLHQLSDDIHHPPAGGLTREELIRQGRNISSSESDAGIKEHLETLIGVLDAFLAGRASDDALQYYVSTQFNIQIDEIIGFMQGLAALSSNGPDAQESTLNLDAGPSSHPKVSVIITTYNRKDFLQQAVNSILRQDYPHTEIIVIDDCSSDGTQEMMNAIFGAEPRVIFMQNETNSGPGNNRRRALAAHGDGEFILFLDDDDYLIDRSYFTKAVKVHRLNSELSFVAANVFLEYSQSQKLTISSLGLSPVTDKHDYFMNFERKNYPKPASTLTAIFKREALMSMDILNMSMVNDASIYLRALLIGDAGFIDTLAGVYRIHGNNITFNLSQSFLIENLEEKRNIRNMAIERFGYSKAEMNEWFNHNVYDTISYYLMNSAKSHSDFKFMYSWASDHSPQAYNRLKRQFRTKLMKKQLLRVSFVRALMNR</sequence>
<accession>A0ABX1YB44</accession>
<gene>
    <name evidence="3" type="ORF">GC101_04715</name>
</gene>
<dbReference type="Pfam" id="PF00535">
    <property type="entry name" value="Glycos_transf_2"/>
    <property type="match status" value="1"/>
</dbReference>
<dbReference type="RefSeq" id="WP_171716327.1">
    <property type="nucleotide sequence ID" value="NZ_WHOB01000017.1"/>
</dbReference>
<evidence type="ECO:0000256" key="1">
    <source>
        <dbReference type="ARBA" id="ARBA00006739"/>
    </source>
</evidence>
<dbReference type="SUPFAM" id="SSF53448">
    <property type="entry name" value="Nucleotide-diphospho-sugar transferases"/>
    <property type="match status" value="1"/>
</dbReference>
<name>A0ABX1YB44_9BACL</name>
<evidence type="ECO:0000313" key="3">
    <source>
        <dbReference type="EMBL" id="NOU78178.1"/>
    </source>
</evidence>
<dbReference type="InterPro" id="IPR001173">
    <property type="entry name" value="Glyco_trans_2-like"/>
</dbReference>